<dbReference type="Proteomes" id="UP001057402">
    <property type="component" value="Chromosome 9"/>
</dbReference>
<gene>
    <name evidence="1" type="ORF">MLD38_030560</name>
</gene>
<proteinExistence type="predicted"/>
<accession>A0ACB9MLJ8</accession>
<evidence type="ECO:0000313" key="1">
    <source>
        <dbReference type="EMBL" id="KAI4325137.1"/>
    </source>
</evidence>
<keyword evidence="2" id="KW-1185">Reference proteome</keyword>
<comment type="caution">
    <text evidence="1">The sequence shown here is derived from an EMBL/GenBank/DDBJ whole genome shotgun (WGS) entry which is preliminary data.</text>
</comment>
<sequence length="168" mass="18249">MAAARPNNNNSSSSNSNKFSSINFNDIFDKKTTTTPTTSSPKPKTATPTSSTSSSYKSHLASHGRMLLLSRSPTSAPSPPRPTQQPPLRPVRGQPDEDPVSLCPVNPPPTPLPSSSLLPLPNKLDRFVPPHLRPGFLGKEERPEEALIRPKSGGHDREVLRRGDFPSR</sequence>
<organism evidence="1 2">
    <name type="scientific">Melastoma candidum</name>
    <dbReference type="NCBI Taxonomy" id="119954"/>
    <lineage>
        <taxon>Eukaryota</taxon>
        <taxon>Viridiplantae</taxon>
        <taxon>Streptophyta</taxon>
        <taxon>Embryophyta</taxon>
        <taxon>Tracheophyta</taxon>
        <taxon>Spermatophyta</taxon>
        <taxon>Magnoliopsida</taxon>
        <taxon>eudicotyledons</taxon>
        <taxon>Gunneridae</taxon>
        <taxon>Pentapetalae</taxon>
        <taxon>rosids</taxon>
        <taxon>malvids</taxon>
        <taxon>Myrtales</taxon>
        <taxon>Melastomataceae</taxon>
        <taxon>Melastomatoideae</taxon>
        <taxon>Melastomateae</taxon>
        <taxon>Melastoma</taxon>
    </lineage>
</organism>
<name>A0ACB9MLJ8_9MYRT</name>
<evidence type="ECO:0000313" key="2">
    <source>
        <dbReference type="Proteomes" id="UP001057402"/>
    </source>
</evidence>
<dbReference type="EMBL" id="CM042888">
    <property type="protein sequence ID" value="KAI4325137.1"/>
    <property type="molecule type" value="Genomic_DNA"/>
</dbReference>
<reference evidence="2" key="1">
    <citation type="journal article" date="2023" name="Front. Plant Sci.">
        <title>Chromosomal-level genome assembly of Melastoma candidum provides insights into trichome evolution.</title>
        <authorList>
            <person name="Zhong Y."/>
            <person name="Wu W."/>
            <person name="Sun C."/>
            <person name="Zou P."/>
            <person name="Liu Y."/>
            <person name="Dai S."/>
            <person name="Zhou R."/>
        </authorList>
    </citation>
    <scope>NUCLEOTIDE SEQUENCE [LARGE SCALE GENOMIC DNA]</scope>
</reference>
<protein>
    <submittedName>
        <fullName evidence="1">Uncharacterized protein</fullName>
    </submittedName>
</protein>